<gene>
    <name evidence="2" type="ORF">FAZ19_02950</name>
</gene>
<name>A0A4V5LYX4_9SPHI</name>
<evidence type="ECO:0000313" key="2">
    <source>
        <dbReference type="EMBL" id="TJY68229.1"/>
    </source>
</evidence>
<evidence type="ECO:0000313" key="3">
    <source>
        <dbReference type="Proteomes" id="UP000309872"/>
    </source>
</evidence>
<dbReference type="OrthoDB" id="1201186at2"/>
<protein>
    <recommendedName>
        <fullName evidence="4">Rieske domain-containing protein</fullName>
    </recommendedName>
</protein>
<sequence>MRIIRNFIMIFLFTLLAWACDKGGCNVVPNVAFNQTFSQATAGDAFRPNGSDYVSGGVSGLIVYNISNAAGAYRFVAYDRCSPVNPEERNQVVISNAFYAEDPVSGAKWFLKDGSPIDVAECPLKPYYVSSFGNSYTVGNN</sequence>
<accession>A0A4V5LYX4</accession>
<proteinExistence type="predicted"/>
<organism evidence="2 3">
    <name type="scientific">Sphingobacterium alkalisoli</name>
    <dbReference type="NCBI Taxonomy" id="1874115"/>
    <lineage>
        <taxon>Bacteria</taxon>
        <taxon>Pseudomonadati</taxon>
        <taxon>Bacteroidota</taxon>
        <taxon>Sphingobacteriia</taxon>
        <taxon>Sphingobacteriales</taxon>
        <taxon>Sphingobacteriaceae</taxon>
        <taxon>Sphingobacterium</taxon>
    </lineage>
</organism>
<keyword evidence="3" id="KW-1185">Reference proteome</keyword>
<evidence type="ECO:0000256" key="1">
    <source>
        <dbReference type="SAM" id="SignalP"/>
    </source>
</evidence>
<dbReference type="AlphaFoldDB" id="A0A4V5LYX4"/>
<keyword evidence="1" id="KW-0732">Signal</keyword>
<feature type="signal peptide" evidence="1">
    <location>
        <begin position="1"/>
        <end position="19"/>
    </location>
</feature>
<evidence type="ECO:0008006" key="4">
    <source>
        <dbReference type="Google" id="ProtNLM"/>
    </source>
</evidence>
<comment type="caution">
    <text evidence="2">The sequence shown here is derived from an EMBL/GenBank/DDBJ whole genome shotgun (WGS) entry which is preliminary data.</text>
</comment>
<dbReference type="EMBL" id="SUKA01000001">
    <property type="protein sequence ID" value="TJY68229.1"/>
    <property type="molecule type" value="Genomic_DNA"/>
</dbReference>
<reference evidence="2 3" key="1">
    <citation type="submission" date="2019-04" db="EMBL/GenBank/DDBJ databases">
        <title>Sphingobacterium olei sp. nov., isolated from oil-contaminated soil.</title>
        <authorList>
            <person name="Liu B."/>
        </authorList>
    </citation>
    <scope>NUCLEOTIDE SEQUENCE [LARGE SCALE GENOMIC DNA]</scope>
    <source>
        <strain evidence="2 3">Y3L14</strain>
    </source>
</reference>
<feature type="chain" id="PRO_5020289611" description="Rieske domain-containing protein" evidence="1">
    <location>
        <begin position="20"/>
        <end position="141"/>
    </location>
</feature>
<dbReference type="Proteomes" id="UP000309872">
    <property type="component" value="Unassembled WGS sequence"/>
</dbReference>